<dbReference type="Gene3D" id="1.10.530.10">
    <property type="match status" value="1"/>
</dbReference>
<dbReference type="Proteomes" id="UP001147830">
    <property type="component" value="Unassembled WGS sequence"/>
</dbReference>
<dbReference type="SUPFAM" id="SSF53955">
    <property type="entry name" value="Lysozyme-like"/>
    <property type="match status" value="1"/>
</dbReference>
<dbReference type="EMBL" id="JAOANI010000014">
    <property type="protein sequence ID" value="MCT7358427.1"/>
    <property type="molecule type" value="Genomic_DNA"/>
</dbReference>
<comment type="similarity">
    <text evidence="1">Belongs to the transglycosylase Slt family.</text>
</comment>
<feature type="domain" description="Transglycosylase SLT" evidence="2">
    <location>
        <begin position="199"/>
        <end position="325"/>
    </location>
</feature>
<dbReference type="Pfam" id="PF01464">
    <property type="entry name" value="SLT"/>
    <property type="match status" value="1"/>
</dbReference>
<dbReference type="GO" id="GO:0008933">
    <property type="term" value="F:peptidoglycan lytic transglycosylase activity"/>
    <property type="evidence" value="ECO:0007669"/>
    <property type="project" value="InterPro"/>
</dbReference>
<protein>
    <submittedName>
        <fullName evidence="4">Murein transglycosylase domain-containing protein</fullName>
    </submittedName>
</protein>
<dbReference type="InterPro" id="IPR008258">
    <property type="entry name" value="Transglycosylase_SLT_dom_1"/>
</dbReference>
<dbReference type="GO" id="GO:0016020">
    <property type="term" value="C:membrane"/>
    <property type="evidence" value="ECO:0007669"/>
    <property type="project" value="InterPro"/>
</dbReference>
<organism evidence="4 5">
    <name type="scientific">Thalassolituus pacificus</name>
    <dbReference type="NCBI Taxonomy" id="2975440"/>
    <lineage>
        <taxon>Bacteria</taxon>
        <taxon>Pseudomonadati</taxon>
        <taxon>Pseudomonadota</taxon>
        <taxon>Gammaproteobacteria</taxon>
        <taxon>Oceanospirillales</taxon>
        <taxon>Oceanospirillaceae</taxon>
        <taxon>Thalassolituus</taxon>
    </lineage>
</organism>
<dbReference type="RefSeq" id="WP_260975343.1">
    <property type="nucleotide sequence ID" value="NZ_JAOANI010000014.1"/>
</dbReference>
<proteinExistence type="inferred from homology"/>
<dbReference type="PROSITE" id="PS00922">
    <property type="entry name" value="TRANSGLYCOSYLASE"/>
    <property type="match status" value="1"/>
</dbReference>
<accession>A0A9X3AF70</accession>
<dbReference type="InterPro" id="IPR024570">
    <property type="entry name" value="Murein_transglycosylaseC_N"/>
</dbReference>
<dbReference type="GO" id="GO:0000270">
    <property type="term" value="P:peptidoglycan metabolic process"/>
    <property type="evidence" value="ECO:0007669"/>
    <property type="project" value="InterPro"/>
</dbReference>
<comment type="caution">
    <text evidence="4">The sequence shown here is derived from an EMBL/GenBank/DDBJ whole genome shotgun (WGS) entry which is preliminary data.</text>
</comment>
<reference evidence="4" key="2">
    <citation type="submission" date="2022-08" db="EMBL/GenBank/DDBJ databases">
        <authorList>
            <person name="Dong C."/>
        </authorList>
    </citation>
    <scope>NUCLEOTIDE SEQUENCE</scope>
    <source>
        <strain evidence="4">59MF3M-4</strain>
    </source>
</reference>
<dbReference type="InterPro" id="IPR023346">
    <property type="entry name" value="Lysozyme-like_dom_sf"/>
</dbReference>
<evidence type="ECO:0000313" key="4">
    <source>
        <dbReference type="EMBL" id="MCT7358427.1"/>
    </source>
</evidence>
<dbReference type="AlphaFoldDB" id="A0A9X3AF70"/>
<sequence length="362" mass="41301">MTFLPVRISSLLHFLRLFLLCYSVSVIADDGRLPDNFADLSDDVQAVILEYAFFSEKANQVWGQDFEEASAHAMVKYLDDYHTRVHIDFAAGRIRVESERSQTPLKAIRQALVATLLTPADPSAVDLYTAADMGITGKPFLAGQILDQDGKSIEYPWRAERFAQYLIDHKLRHKGARYWVDVTMVGTHKQRSAEGYRPLVERAAKRYKLSPALILAVIETESSFNPFAVSHAGAYGLMQVMQNTAGRDVYERIYGRSDRPTRNYLLNPANNIDAGSAYLSILRDVYLRDIQGWQKREYCIIAAYNGGAGNLLKAFHSDRKKAIQRINAMSAEEVYRTIVHKHPKAESRRYLEKVTDFKRHWF</sequence>
<dbReference type="InterPro" id="IPR000189">
    <property type="entry name" value="Transglyc_AS"/>
</dbReference>
<evidence type="ECO:0000259" key="3">
    <source>
        <dbReference type="Pfam" id="PF11873"/>
    </source>
</evidence>
<name>A0A9X3AF70_9GAMM</name>
<dbReference type="PANTHER" id="PTHR37423:SF2">
    <property type="entry name" value="MEMBRANE-BOUND LYTIC MUREIN TRANSGLYCOSYLASE C"/>
    <property type="match status" value="1"/>
</dbReference>
<evidence type="ECO:0000313" key="5">
    <source>
        <dbReference type="Proteomes" id="UP001147830"/>
    </source>
</evidence>
<reference evidence="4" key="1">
    <citation type="journal article" date="2022" name="Front. Microbiol.">
        <title>Genome-based taxonomic rearrangement of Oceanobacter-related bacteria including the description of Thalassolituus hydrocarbonoclasticus sp. nov. and Thalassolituus pacificus sp. nov. and emended description of the genus Thalassolituus.</title>
        <authorList>
            <person name="Dong C."/>
            <person name="Wei L."/>
            <person name="Wang J."/>
            <person name="Lai Q."/>
            <person name="Huang Z."/>
            <person name="Shao Z."/>
        </authorList>
    </citation>
    <scope>NUCLEOTIDE SEQUENCE</scope>
    <source>
        <strain evidence="4">59MF3M-4</strain>
    </source>
</reference>
<keyword evidence="5" id="KW-1185">Reference proteome</keyword>
<dbReference type="Pfam" id="PF11873">
    <property type="entry name" value="Mltc_N"/>
    <property type="match status" value="1"/>
</dbReference>
<evidence type="ECO:0000259" key="2">
    <source>
        <dbReference type="Pfam" id="PF01464"/>
    </source>
</evidence>
<feature type="domain" description="Murein transglycosylase-C N-terminal" evidence="3">
    <location>
        <begin position="52"/>
        <end position="192"/>
    </location>
</feature>
<evidence type="ECO:0000256" key="1">
    <source>
        <dbReference type="ARBA" id="ARBA00007734"/>
    </source>
</evidence>
<dbReference type="CDD" id="cd16893">
    <property type="entry name" value="LT_MltC_MltE"/>
    <property type="match status" value="1"/>
</dbReference>
<gene>
    <name evidence="4" type="ORF">NYR02_05245</name>
</gene>
<dbReference type="PANTHER" id="PTHR37423">
    <property type="entry name" value="SOLUBLE LYTIC MUREIN TRANSGLYCOSYLASE-RELATED"/>
    <property type="match status" value="1"/>
</dbReference>